<dbReference type="NCBIfam" id="TIGR01845">
    <property type="entry name" value="outer_NodT"/>
    <property type="match status" value="1"/>
</dbReference>
<feature type="signal peptide" evidence="2">
    <location>
        <begin position="1"/>
        <end position="24"/>
    </location>
</feature>
<dbReference type="SUPFAM" id="SSF56954">
    <property type="entry name" value="Outer membrane efflux proteins (OEP)"/>
    <property type="match status" value="1"/>
</dbReference>
<dbReference type="RefSeq" id="WP_305101684.1">
    <property type="nucleotide sequence ID" value="NZ_JAUTWS010000001.1"/>
</dbReference>
<evidence type="ECO:0000256" key="1">
    <source>
        <dbReference type="ARBA" id="ARBA00007613"/>
    </source>
</evidence>
<keyword evidence="2" id="KW-0732">Signal</keyword>
<dbReference type="Gene3D" id="2.20.200.10">
    <property type="entry name" value="Outer membrane efflux proteins (OEP)"/>
    <property type="match status" value="1"/>
</dbReference>
<evidence type="ECO:0000313" key="4">
    <source>
        <dbReference type="Proteomes" id="UP001243009"/>
    </source>
</evidence>
<dbReference type="PANTHER" id="PTHR30203:SF33">
    <property type="entry name" value="BLR4455 PROTEIN"/>
    <property type="match status" value="1"/>
</dbReference>
<sequence length="474" mass="50229">MPHAFGRRAALVATAALLPACSWLTPPATTSGIDLPQRLAAIDSGAPVQWPDPGWWRGFGSAELDALMARALEANTDIAAAVARVRQADAQVRINGATLLPTVDLTGQATRQQTGSVNTASITGLVNRRVRVTAADRLQLSASYEIDFWGKNRAATEAAQQAAFANRFDVGTVTLTTQASVANTYFALLGAQDRLALQRQNLEIAQRVLRVIRDRVSVGTGTGLELAQQEAVAAQQQALIPPLVQEVETNRNSLGTLVALPPERIVLQGGTFNRITVPPVTPGLPAEVLARRPDVLNAEATLAAANANIVTARAQLLPSVTLTGSGGWTSLALETLTRPESLVFSLAAGIAQPIFRGGALRGQVQLREAQAEELLQTYRFAILNALVDTENALVALRQTTEQEALQANAVRMAERSYAISEAQLGAGTIDLITLLNTQQTLFSARNTLAQARLARLQAAVGLFRALGGGWGTPA</sequence>
<gene>
    <name evidence="3" type="ORF">Q7A36_00555</name>
</gene>
<proteinExistence type="inferred from homology"/>
<evidence type="ECO:0000256" key="2">
    <source>
        <dbReference type="RuleBase" id="RU362097"/>
    </source>
</evidence>
<dbReference type="InterPro" id="IPR010131">
    <property type="entry name" value="MdtP/NodT-like"/>
</dbReference>
<name>A0ABT9DSD5_9PROT</name>
<keyword evidence="2" id="KW-1134">Transmembrane beta strand</keyword>
<reference evidence="3 4" key="1">
    <citation type="submission" date="2023-08" db="EMBL/GenBank/DDBJ databases">
        <title>The draft genome sequence of Paracraurococcus sp. LOR1-02.</title>
        <authorList>
            <person name="Kingkaew E."/>
            <person name="Tanasupawat S."/>
        </authorList>
    </citation>
    <scope>NUCLEOTIDE SEQUENCE [LARGE SCALE GENOMIC DNA]</scope>
    <source>
        <strain evidence="3 4">LOR1-02</strain>
    </source>
</reference>
<organism evidence="3 4">
    <name type="scientific">Paracraurococcus lichenis</name>
    <dbReference type="NCBI Taxonomy" id="3064888"/>
    <lineage>
        <taxon>Bacteria</taxon>
        <taxon>Pseudomonadati</taxon>
        <taxon>Pseudomonadota</taxon>
        <taxon>Alphaproteobacteria</taxon>
        <taxon>Acetobacterales</taxon>
        <taxon>Roseomonadaceae</taxon>
        <taxon>Paracraurococcus</taxon>
    </lineage>
</organism>
<dbReference type="Proteomes" id="UP001243009">
    <property type="component" value="Unassembled WGS sequence"/>
</dbReference>
<dbReference type="PANTHER" id="PTHR30203">
    <property type="entry name" value="OUTER MEMBRANE CATION EFFLUX PROTEIN"/>
    <property type="match status" value="1"/>
</dbReference>
<keyword evidence="4" id="KW-1185">Reference proteome</keyword>
<comment type="similarity">
    <text evidence="1 2">Belongs to the outer membrane factor (OMF) (TC 1.B.17) family.</text>
</comment>
<dbReference type="EMBL" id="JAUTWS010000001">
    <property type="protein sequence ID" value="MDO9706811.1"/>
    <property type="molecule type" value="Genomic_DNA"/>
</dbReference>
<keyword evidence="2" id="KW-0472">Membrane</keyword>
<dbReference type="Pfam" id="PF02321">
    <property type="entry name" value="OEP"/>
    <property type="match status" value="2"/>
</dbReference>
<feature type="chain" id="PRO_5045011826" evidence="2">
    <location>
        <begin position="25"/>
        <end position="474"/>
    </location>
</feature>
<comment type="caution">
    <text evidence="3">The sequence shown here is derived from an EMBL/GenBank/DDBJ whole genome shotgun (WGS) entry which is preliminary data.</text>
</comment>
<dbReference type="InterPro" id="IPR003423">
    <property type="entry name" value="OMP_efflux"/>
</dbReference>
<comment type="subcellular location">
    <subcellularLocation>
        <location evidence="2">Cell membrane</location>
        <topology evidence="2">Lipid-anchor</topology>
    </subcellularLocation>
</comment>
<keyword evidence="2" id="KW-0564">Palmitate</keyword>
<keyword evidence="2" id="KW-0449">Lipoprotein</keyword>
<keyword evidence="2" id="KW-0812">Transmembrane</keyword>
<dbReference type="Gene3D" id="1.20.1600.10">
    <property type="entry name" value="Outer membrane efflux proteins (OEP)"/>
    <property type="match status" value="1"/>
</dbReference>
<accession>A0ABT9DSD5</accession>
<evidence type="ECO:0000313" key="3">
    <source>
        <dbReference type="EMBL" id="MDO9706811.1"/>
    </source>
</evidence>
<protein>
    <submittedName>
        <fullName evidence="3">Efflux transporter outer membrane subunit</fullName>
    </submittedName>
</protein>